<dbReference type="PANTHER" id="PTHR12110:SF48">
    <property type="entry name" value="BLL3656 PROTEIN"/>
    <property type="match status" value="1"/>
</dbReference>
<dbReference type="PANTHER" id="PTHR12110">
    <property type="entry name" value="HYDROXYPYRUVATE ISOMERASE"/>
    <property type="match status" value="1"/>
</dbReference>
<dbReference type="InterPro" id="IPR013022">
    <property type="entry name" value="Xyl_isomerase-like_TIM-brl"/>
</dbReference>
<proteinExistence type="predicted"/>
<reference evidence="2 3" key="1">
    <citation type="submission" date="2016-06" db="EMBL/GenBank/DDBJ databases">
        <authorList>
            <person name="Kjaerup R.B."/>
            <person name="Dalgaard T.S."/>
            <person name="Juul-Madsen H.R."/>
        </authorList>
    </citation>
    <scope>NUCLEOTIDE SEQUENCE [LARGE SCALE GENOMIC DNA]</scope>
    <source>
        <strain evidence="2 3">E2464</strain>
    </source>
</reference>
<dbReference type="EMBL" id="LZJS01000176">
    <property type="protein sequence ID" value="OBH51774.1"/>
    <property type="molecule type" value="Genomic_DNA"/>
</dbReference>
<evidence type="ECO:0000259" key="1">
    <source>
        <dbReference type="Pfam" id="PF01261"/>
    </source>
</evidence>
<dbReference type="Proteomes" id="UP000093861">
    <property type="component" value="Unassembled WGS sequence"/>
</dbReference>
<dbReference type="AlphaFoldDB" id="A0A1A2RIS1"/>
<dbReference type="InterPro" id="IPR050312">
    <property type="entry name" value="IolE/XylAMocC-like"/>
</dbReference>
<dbReference type="RefSeq" id="WP_064954706.1">
    <property type="nucleotide sequence ID" value="NZ_LZJS01000176.1"/>
</dbReference>
<dbReference type="Gene3D" id="3.20.20.150">
    <property type="entry name" value="Divalent-metal-dependent TIM barrel enzymes"/>
    <property type="match status" value="1"/>
</dbReference>
<organism evidence="2 3">
    <name type="scientific">Mycobacterium colombiense</name>
    <dbReference type="NCBI Taxonomy" id="339268"/>
    <lineage>
        <taxon>Bacteria</taxon>
        <taxon>Bacillati</taxon>
        <taxon>Actinomycetota</taxon>
        <taxon>Actinomycetes</taxon>
        <taxon>Mycobacteriales</taxon>
        <taxon>Mycobacteriaceae</taxon>
        <taxon>Mycobacterium</taxon>
        <taxon>Mycobacterium avium complex (MAC)</taxon>
    </lineage>
</organism>
<evidence type="ECO:0000313" key="2">
    <source>
        <dbReference type="EMBL" id="OBH51774.1"/>
    </source>
</evidence>
<dbReference type="Pfam" id="PF01261">
    <property type="entry name" value="AP_endonuc_2"/>
    <property type="match status" value="1"/>
</dbReference>
<sequence>MRLALTPDTSWKVDFQDLVPIVGEAGFDALGCPVAHATNETRWAFGSAGLRCHELMALVITGNADKTIAYANRIAGAVNSLSIPWVNTVYTAPPTGDVAKTIRRCAAILAEAGSAMAVEFSPAGSVPGITEGLEVVDIAGHGAALLIDTWHFAVGPSTWADLEALPADKIAYLQFCDAAEPISDDIFDETMNRRCLPGDGIAGVERFTETIRASGFDGYISVEVLNSELRSVPVRDAVGAIYESASRYWR</sequence>
<protein>
    <recommendedName>
        <fullName evidence="1">Xylose isomerase-like TIM barrel domain-containing protein</fullName>
    </recommendedName>
</protein>
<dbReference type="InterPro" id="IPR036237">
    <property type="entry name" value="Xyl_isomerase-like_sf"/>
</dbReference>
<comment type="caution">
    <text evidence="2">The sequence shown here is derived from an EMBL/GenBank/DDBJ whole genome shotgun (WGS) entry which is preliminary data.</text>
</comment>
<gene>
    <name evidence="2" type="ORF">A5685_15770</name>
</gene>
<feature type="domain" description="Xylose isomerase-like TIM barrel" evidence="1">
    <location>
        <begin position="97"/>
        <end position="228"/>
    </location>
</feature>
<evidence type="ECO:0000313" key="3">
    <source>
        <dbReference type="Proteomes" id="UP000093861"/>
    </source>
</evidence>
<dbReference type="SUPFAM" id="SSF51658">
    <property type="entry name" value="Xylose isomerase-like"/>
    <property type="match status" value="1"/>
</dbReference>
<name>A0A1A2RIS1_9MYCO</name>
<accession>A0A1A2RIS1</accession>